<feature type="region of interest" description="Disordered" evidence="1">
    <location>
        <begin position="1"/>
        <end position="22"/>
    </location>
</feature>
<name>A0A1G6Y2E6_9EURY</name>
<feature type="compositionally biased region" description="Basic and acidic residues" evidence="1">
    <location>
        <begin position="7"/>
        <end position="17"/>
    </location>
</feature>
<dbReference type="RefSeq" id="WP_149782636.1">
    <property type="nucleotide sequence ID" value="NZ_FMZP01000056.1"/>
</dbReference>
<accession>A0A1G6Y2E6</accession>
<feature type="compositionally biased region" description="Polar residues" evidence="1">
    <location>
        <begin position="202"/>
        <end position="215"/>
    </location>
</feature>
<gene>
    <name evidence="2" type="ORF">SAMN05192552_10565</name>
</gene>
<reference evidence="2 3" key="1">
    <citation type="submission" date="2016-10" db="EMBL/GenBank/DDBJ databases">
        <authorList>
            <person name="Varghese N."/>
            <person name="Submissions S."/>
        </authorList>
    </citation>
    <scope>NUCLEOTIDE SEQUENCE [LARGE SCALE GENOMIC DNA]</scope>
    <source>
        <strain evidence="2 3">CDM_1</strain>
    </source>
</reference>
<proteinExistence type="predicted"/>
<organism evidence="2 3">
    <name type="scientific">Natrinema hispanicum</name>
    <dbReference type="NCBI Taxonomy" id="392421"/>
    <lineage>
        <taxon>Archaea</taxon>
        <taxon>Methanobacteriati</taxon>
        <taxon>Methanobacteriota</taxon>
        <taxon>Stenosarchaea group</taxon>
        <taxon>Halobacteria</taxon>
        <taxon>Halobacteriales</taxon>
        <taxon>Natrialbaceae</taxon>
        <taxon>Natrinema</taxon>
    </lineage>
</organism>
<dbReference type="Proteomes" id="UP000324021">
    <property type="component" value="Unassembled WGS sequence"/>
</dbReference>
<evidence type="ECO:0000313" key="3">
    <source>
        <dbReference type="Proteomes" id="UP000324021"/>
    </source>
</evidence>
<protein>
    <submittedName>
        <fullName evidence="2">Uncharacterized protein</fullName>
    </submittedName>
</protein>
<evidence type="ECO:0000313" key="2">
    <source>
        <dbReference type="EMBL" id="SDD84113.1"/>
    </source>
</evidence>
<feature type="region of interest" description="Disordered" evidence="1">
    <location>
        <begin position="202"/>
        <end position="228"/>
    </location>
</feature>
<evidence type="ECO:0000256" key="1">
    <source>
        <dbReference type="SAM" id="MobiDB-lite"/>
    </source>
</evidence>
<feature type="region of interest" description="Disordered" evidence="1">
    <location>
        <begin position="49"/>
        <end position="69"/>
    </location>
</feature>
<sequence>MSGSETSKTESEAERQDAVVFDESDPLGAVECLPPTVFPVTVSLELGRTTSSDKTHTQLSTPNYPVDVRVPQGPYIPESTVHFDNPAERPPRNTEPWSPAEFENSLADLLSSLDEEDHVDTDRLYLTGLTVAELPPRFVTQDETTGQSVASPDLYTNEGEMTLGTFSRDGTLSAARVREDLDTAMPGQSHSPPQLVQITEVTAKPSRSSRQTQGSAGRRRYYTESEAERAGKVDAVPGVWKMDSIASYGESYRSLNGVLSSIDRFFPALSEEDVLQSLSFRGQRETRERFYAEEVIQR</sequence>
<dbReference type="EMBL" id="FMZP01000056">
    <property type="protein sequence ID" value="SDD84113.1"/>
    <property type="molecule type" value="Genomic_DNA"/>
</dbReference>
<dbReference type="AlphaFoldDB" id="A0A1G6Y2E6"/>